<dbReference type="OrthoDB" id="5026157at2759"/>
<protein>
    <recommendedName>
        <fullName evidence="4">BED-type domain-containing protein</fullName>
    </recommendedName>
</protein>
<sequence>MSSVAPSCPSTPIDLDNTLPNNPSQKKFWVWLYFSNVGKEYVECHVMNWAGNPCSKKIKRDHTGSTKGMSHHLTVKHRLANPKHQLHP</sequence>
<feature type="region of interest" description="Disordered" evidence="1">
    <location>
        <begin position="60"/>
        <end position="88"/>
    </location>
</feature>
<evidence type="ECO:0008006" key="4">
    <source>
        <dbReference type="Google" id="ProtNLM"/>
    </source>
</evidence>
<gene>
    <name evidence="2" type="ORF">O181_091633</name>
</gene>
<evidence type="ECO:0000256" key="1">
    <source>
        <dbReference type="SAM" id="MobiDB-lite"/>
    </source>
</evidence>
<dbReference type="Proteomes" id="UP000765509">
    <property type="component" value="Unassembled WGS sequence"/>
</dbReference>
<reference evidence="2" key="1">
    <citation type="submission" date="2021-03" db="EMBL/GenBank/DDBJ databases">
        <title>Draft genome sequence of rust myrtle Austropuccinia psidii MF-1, a brazilian biotype.</title>
        <authorList>
            <person name="Quecine M.C."/>
            <person name="Pachon D.M.R."/>
            <person name="Bonatelli M.L."/>
            <person name="Correr F.H."/>
            <person name="Franceschini L.M."/>
            <person name="Leite T.F."/>
            <person name="Margarido G.R.A."/>
            <person name="Almeida C.A."/>
            <person name="Ferrarezi J.A."/>
            <person name="Labate C.A."/>
        </authorList>
    </citation>
    <scope>NUCLEOTIDE SEQUENCE</scope>
    <source>
        <strain evidence="2">MF-1</strain>
    </source>
</reference>
<keyword evidence="3" id="KW-1185">Reference proteome</keyword>
<feature type="compositionally biased region" description="Basic residues" evidence="1">
    <location>
        <begin position="69"/>
        <end position="88"/>
    </location>
</feature>
<organism evidence="2 3">
    <name type="scientific">Austropuccinia psidii MF-1</name>
    <dbReference type="NCBI Taxonomy" id="1389203"/>
    <lineage>
        <taxon>Eukaryota</taxon>
        <taxon>Fungi</taxon>
        <taxon>Dikarya</taxon>
        <taxon>Basidiomycota</taxon>
        <taxon>Pucciniomycotina</taxon>
        <taxon>Pucciniomycetes</taxon>
        <taxon>Pucciniales</taxon>
        <taxon>Sphaerophragmiaceae</taxon>
        <taxon>Austropuccinia</taxon>
    </lineage>
</organism>
<feature type="compositionally biased region" description="Polar residues" evidence="1">
    <location>
        <begin position="1"/>
        <end position="10"/>
    </location>
</feature>
<name>A0A9Q3IX34_9BASI</name>
<evidence type="ECO:0000313" key="2">
    <source>
        <dbReference type="EMBL" id="MBW0551918.1"/>
    </source>
</evidence>
<accession>A0A9Q3IX34</accession>
<dbReference type="EMBL" id="AVOT02057883">
    <property type="protein sequence ID" value="MBW0551918.1"/>
    <property type="molecule type" value="Genomic_DNA"/>
</dbReference>
<evidence type="ECO:0000313" key="3">
    <source>
        <dbReference type="Proteomes" id="UP000765509"/>
    </source>
</evidence>
<proteinExistence type="predicted"/>
<comment type="caution">
    <text evidence="2">The sequence shown here is derived from an EMBL/GenBank/DDBJ whole genome shotgun (WGS) entry which is preliminary data.</text>
</comment>
<dbReference type="AlphaFoldDB" id="A0A9Q3IX34"/>
<feature type="region of interest" description="Disordered" evidence="1">
    <location>
        <begin position="1"/>
        <end position="21"/>
    </location>
</feature>